<dbReference type="Pfam" id="PF12840">
    <property type="entry name" value="HTH_20"/>
    <property type="match status" value="1"/>
</dbReference>
<dbReference type="Proteomes" id="UP000033202">
    <property type="component" value="Unassembled WGS sequence"/>
</dbReference>
<evidence type="ECO:0000313" key="2">
    <source>
        <dbReference type="EMBL" id="GAO39630.1"/>
    </source>
</evidence>
<dbReference type="SMART" id="SM00418">
    <property type="entry name" value="HTH_ARSR"/>
    <property type="match status" value="1"/>
</dbReference>
<dbReference type="AlphaFoldDB" id="A0A0E9MR66"/>
<dbReference type="STRING" id="1219043.SCH01S_35_00650"/>
<dbReference type="GO" id="GO:0003677">
    <property type="term" value="F:DNA binding"/>
    <property type="evidence" value="ECO:0007669"/>
    <property type="project" value="TreeGrafter"/>
</dbReference>
<dbReference type="PANTHER" id="PTHR39168:SF1">
    <property type="entry name" value="TRANSCRIPTIONAL REGULATORY PROTEIN"/>
    <property type="match status" value="1"/>
</dbReference>
<name>A0A0E9MR66_9SPHN</name>
<dbReference type="InterPro" id="IPR001845">
    <property type="entry name" value="HTH_ArsR_DNA-bd_dom"/>
</dbReference>
<dbReference type="CDD" id="cd00090">
    <property type="entry name" value="HTH_ARSR"/>
    <property type="match status" value="1"/>
</dbReference>
<gene>
    <name evidence="2" type="ORF">SCH01S_35_00650</name>
</gene>
<dbReference type="PROSITE" id="PS50987">
    <property type="entry name" value="HTH_ARSR_2"/>
    <property type="match status" value="1"/>
</dbReference>
<dbReference type="GO" id="GO:0046686">
    <property type="term" value="P:response to cadmium ion"/>
    <property type="evidence" value="ECO:0007669"/>
    <property type="project" value="TreeGrafter"/>
</dbReference>
<dbReference type="Gene3D" id="1.10.10.10">
    <property type="entry name" value="Winged helix-like DNA-binding domain superfamily/Winged helix DNA-binding domain"/>
    <property type="match status" value="1"/>
</dbReference>
<dbReference type="SUPFAM" id="SSF46785">
    <property type="entry name" value="Winged helix' DNA-binding domain"/>
    <property type="match status" value="1"/>
</dbReference>
<dbReference type="RefSeq" id="WP_046348441.1">
    <property type="nucleotide sequence ID" value="NZ_BBWU01000035.1"/>
</dbReference>
<dbReference type="GO" id="GO:0010288">
    <property type="term" value="P:response to lead ion"/>
    <property type="evidence" value="ECO:0007669"/>
    <property type="project" value="TreeGrafter"/>
</dbReference>
<dbReference type="GO" id="GO:0032791">
    <property type="term" value="F:lead ion binding"/>
    <property type="evidence" value="ECO:0007669"/>
    <property type="project" value="TreeGrafter"/>
</dbReference>
<keyword evidence="3" id="KW-1185">Reference proteome</keyword>
<evidence type="ECO:0000313" key="3">
    <source>
        <dbReference type="Proteomes" id="UP000033202"/>
    </source>
</evidence>
<organism evidence="2 3">
    <name type="scientific">Sphingomonas changbaiensis NBRC 104936</name>
    <dbReference type="NCBI Taxonomy" id="1219043"/>
    <lineage>
        <taxon>Bacteria</taxon>
        <taxon>Pseudomonadati</taxon>
        <taxon>Pseudomonadota</taxon>
        <taxon>Alphaproteobacteria</taxon>
        <taxon>Sphingomonadales</taxon>
        <taxon>Sphingomonadaceae</taxon>
        <taxon>Sphingomonas</taxon>
    </lineage>
</organism>
<proteinExistence type="predicted"/>
<comment type="caution">
    <text evidence="2">The sequence shown here is derived from an EMBL/GenBank/DDBJ whole genome shotgun (WGS) entry which is preliminary data.</text>
</comment>
<reference evidence="2 3" key="1">
    <citation type="submission" date="2015-04" db="EMBL/GenBank/DDBJ databases">
        <title>Whole genome shotgun sequence of Sphingomonas changbaiensis NBRC 104936.</title>
        <authorList>
            <person name="Katano-Makiyama Y."/>
            <person name="Hosoyama A."/>
            <person name="Hashimoto M."/>
            <person name="Noguchi M."/>
            <person name="Tsuchikane K."/>
            <person name="Ohji S."/>
            <person name="Yamazoe A."/>
            <person name="Ichikawa N."/>
            <person name="Kimura A."/>
            <person name="Fujita N."/>
        </authorList>
    </citation>
    <scope>NUCLEOTIDE SEQUENCE [LARGE SCALE GENOMIC DNA]</scope>
    <source>
        <strain evidence="2 3">NBRC 104936</strain>
    </source>
</reference>
<dbReference type="EMBL" id="BBWU01000035">
    <property type="protein sequence ID" value="GAO39630.1"/>
    <property type="molecule type" value="Genomic_DNA"/>
</dbReference>
<dbReference type="OrthoDB" id="9797716at2"/>
<dbReference type="InterPro" id="IPR052543">
    <property type="entry name" value="HTH_Metal-responsive_Reg"/>
</dbReference>
<evidence type="ECO:0000259" key="1">
    <source>
        <dbReference type="PROSITE" id="PS50987"/>
    </source>
</evidence>
<dbReference type="InterPro" id="IPR036390">
    <property type="entry name" value="WH_DNA-bd_sf"/>
</dbReference>
<dbReference type="InterPro" id="IPR036388">
    <property type="entry name" value="WH-like_DNA-bd_sf"/>
</dbReference>
<protein>
    <submittedName>
        <fullName evidence="2">Putative ArsR family transcriptional regulator</fullName>
    </submittedName>
</protein>
<dbReference type="GO" id="GO:0097063">
    <property type="term" value="F:cadmium ion sensor activity"/>
    <property type="evidence" value="ECO:0007669"/>
    <property type="project" value="TreeGrafter"/>
</dbReference>
<dbReference type="PANTHER" id="PTHR39168">
    <property type="entry name" value="TRANSCRIPTIONAL REGULATOR-RELATED"/>
    <property type="match status" value="1"/>
</dbReference>
<dbReference type="InterPro" id="IPR011991">
    <property type="entry name" value="ArsR-like_HTH"/>
</dbReference>
<sequence length="226" mass="23789">MTTIARLAETAALIGDPARAAMLYALMDGRAFTAGELAQAAGITPPTASGHLAQLVTAGMLAVEPQGRHRYFRIASPEIGGIVEGLMAVTANRVDRLPNPGPRDPALRKARICYDHLAGELGVALFGSLAKAGHINVSPEGAGLTASGTRLLDRLGIEWPESRRLACRPCLDWSERRHHLAGQAGAAICSAALARGWVRRRQGTRTLDITPAGAKAFADSFGVRLG</sequence>
<accession>A0A0E9MR66</accession>
<feature type="domain" description="HTH arsR-type" evidence="1">
    <location>
        <begin position="1"/>
        <end position="94"/>
    </location>
</feature>
<dbReference type="GO" id="GO:0003700">
    <property type="term" value="F:DNA-binding transcription factor activity"/>
    <property type="evidence" value="ECO:0007669"/>
    <property type="project" value="InterPro"/>
</dbReference>